<dbReference type="AlphaFoldDB" id="A0A419V769"/>
<dbReference type="OrthoDB" id="8538589at2"/>
<evidence type="ECO:0000313" key="3">
    <source>
        <dbReference type="Proteomes" id="UP000285120"/>
    </source>
</evidence>
<dbReference type="Gene3D" id="3.10.490.10">
    <property type="entry name" value="Gamma-glutamyl cyclotransferase-like"/>
    <property type="match status" value="1"/>
</dbReference>
<sequence>MTEHLPVFVYGTLCSGLHNYEKYLKGHTEKEVPAVTAGKLHAAAHNQYPCLLKEGELPIAGELMYVRSSRYKDVMARLDQLEGYNEQDKENSDYVRERIEVATSEGDWVTAYIYYWNQPDDLGVWIKEGSWRKYIAADV</sequence>
<dbReference type="InterPro" id="IPR009288">
    <property type="entry name" value="AIG2-like_dom"/>
</dbReference>
<evidence type="ECO:0000259" key="1">
    <source>
        <dbReference type="Pfam" id="PF06094"/>
    </source>
</evidence>
<dbReference type="Pfam" id="PF06094">
    <property type="entry name" value="GGACT"/>
    <property type="match status" value="1"/>
</dbReference>
<proteinExistence type="predicted"/>
<dbReference type="EMBL" id="RAPK01000006">
    <property type="protein sequence ID" value="RKD75902.1"/>
    <property type="molecule type" value="Genomic_DNA"/>
</dbReference>
<dbReference type="CDD" id="cd06661">
    <property type="entry name" value="GGCT_like"/>
    <property type="match status" value="1"/>
</dbReference>
<gene>
    <name evidence="2" type="ORF">ATL39_0112</name>
</gene>
<feature type="domain" description="Gamma-glutamylcyclotransferase AIG2-like" evidence="1">
    <location>
        <begin position="7"/>
        <end position="133"/>
    </location>
</feature>
<evidence type="ECO:0000313" key="2">
    <source>
        <dbReference type="EMBL" id="RKD75902.1"/>
    </source>
</evidence>
<keyword evidence="3" id="KW-1185">Reference proteome</keyword>
<organism evidence="2 3">
    <name type="scientific">Sinobaca qinghaiensis</name>
    <dbReference type="NCBI Taxonomy" id="342944"/>
    <lineage>
        <taxon>Bacteria</taxon>
        <taxon>Bacillati</taxon>
        <taxon>Bacillota</taxon>
        <taxon>Bacilli</taxon>
        <taxon>Bacillales</taxon>
        <taxon>Sporolactobacillaceae</taxon>
        <taxon>Sinobaca</taxon>
    </lineage>
</organism>
<dbReference type="Proteomes" id="UP000285120">
    <property type="component" value="Unassembled WGS sequence"/>
</dbReference>
<reference evidence="2 3" key="1">
    <citation type="submission" date="2018-09" db="EMBL/GenBank/DDBJ databases">
        <title>Genomic Encyclopedia of Archaeal and Bacterial Type Strains, Phase II (KMG-II): from individual species to whole genera.</title>
        <authorList>
            <person name="Goeker M."/>
        </authorList>
    </citation>
    <scope>NUCLEOTIDE SEQUENCE [LARGE SCALE GENOMIC DNA]</scope>
    <source>
        <strain evidence="2 3">DSM 17008</strain>
    </source>
</reference>
<name>A0A419V769_9BACL</name>
<dbReference type="InterPro" id="IPR036568">
    <property type="entry name" value="GGCT-like_sf"/>
</dbReference>
<protein>
    <submittedName>
        <fullName evidence="2">Gamma-glutamylcyclotransferase (GGCT)/AIG2-like uncharacterized protein YtfP</fullName>
    </submittedName>
</protein>
<comment type="caution">
    <text evidence="2">The sequence shown here is derived from an EMBL/GenBank/DDBJ whole genome shotgun (WGS) entry which is preliminary data.</text>
</comment>
<keyword evidence="2" id="KW-0808">Transferase</keyword>
<dbReference type="SUPFAM" id="SSF110857">
    <property type="entry name" value="Gamma-glutamyl cyclotransferase-like"/>
    <property type="match status" value="1"/>
</dbReference>
<dbReference type="InterPro" id="IPR013024">
    <property type="entry name" value="GGCT-like"/>
</dbReference>
<dbReference type="RefSeq" id="WP_120191329.1">
    <property type="nucleotide sequence ID" value="NZ_RAPK01000006.1"/>
</dbReference>
<accession>A0A419V769</accession>
<dbReference type="GO" id="GO:0016740">
    <property type="term" value="F:transferase activity"/>
    <property type="evidence" value="ECO:0007669"/>
    <property type="project" value="UniProtKB-KW"/>
</dbReference>